<dbReference type="Proteomes" id="UP000007360">
    <property type="component" value="Unassembled WGS sequence"/>
</dbReference>
<organism evidence="3 4">
    <name type="scientific">Methanobacterium formicicum (strain DSM 3637 / PP1)</name>
    <dbReference type="NCBI Taxonomy" id="1204725"/>
    <lineage>
        <taxon>Archaea</taxon>
        <taxon>Methanobacteriati</taxon>
        <taxon>Methanobacteriota</taxon>
        <taxon>Methanomada group</taxon>
        <taxon>Methanobacteria</taxon>
        <taxon>Methanobacteriales</taxon>
        <taxon>Methanobacteriaceae</taxon>
        <taxon>Methanobacterium</taxon>
    </lineage>
</organism>
<proteinExistence type="predicted"/>
<gene>
    <name evidence="3" type="ORF">A994_03603</name>
</gene>
<keyword evidence="4" id="KW-1185">Reference proteome</keyword>
<dbReference type="RefSeq" id="WP_004029928.1">
    <property type="nucleotide sequence ID" value="NZ_AMPO01000002.1"/>
</dbReference>
<protein>
    <submittedName>
        <fullName evidence="3">Phospholipase C zinc-binding protein</fullName>
    </submittedName>
</protein>
<reference evidence="3 4" key="1">
    <citation type="journal article" date="2012" name="J. Bacteriol.">
        <title>Draft genome sequence of Methanobacterium formicicum DSM 3637, an archaebacterium isolated from the methane producer amoeba Pelomyxa palustris.</title>
        <authorList>
            <person name="Gutierrez G."/>
        </authorList>
    </citation>
    <scope>NUCLEOTIDE SEQUENCE [LARGE SCALE GENOMIC DNA]</scope>
    <source>
        <strain evidence="4">DSM 3637 / PP1</strain>
    </source>
</reference>
<feature type="domain" description="Phospholipase C/D" evidence="2">
    <location>
        <begin position="32"/>
        <end position="147"/>
    </location>
</feature>
<dbReference type="AlphaFoldDB" id="K2R5N2"/>
<sequence>MNKSILTFRVFLILNIIILSTIPAASAWSWDTHSQIIDTVYQGLPSDVQKNLNLEVMENASIVPDKVFNDKTYHSYPKSYEKAKTWLDKGKAAYDAGNYQDASYDYGVASHYISDTFSAPHGVSKESSSDHSSYENQGSKLKPTATYKTGDLKTLMENGYNQDGVSWNEWMQTKDKKIVQNNLNDAASVTLSAISNSINVNATSSSTTSNSNILSSLYDFIMGLFSGHNN</sequence>
<evidence type="ECO:0000259" key="2">
    <source>
        <dbReference type="Pfam" id="PF00882"/>
    </source>
</evidence>
<dbReference type="PATRIC" id="fig|1204725.3.peg.726"/>
<feature type="region of interest" description="Disordered" evidence="1">
    <location>
        <begin position="120"/>
        <end position="142"/>
    </location>
</feature>
<evidence type="ECO:0000313" key="3">
    <source>
        <dbReference type="EMBL" id="EKF86537.1"/>
    </source>
</evidence>
<dbReference type="OrthoDB" id="80523at2157"/>
<comment type="caution">
    <text evidence="3">The sequence shown here is derived from an EMBL/GenBank/DDBJ whole genome shotgun (WGS) entry which is preliminary data.</text>
</comment>
<dbReference type="Pfam" id="PF00882">
    <property type="entry name" value="Zn_dep_PLPC"/>
    <property type="match status" value="1"/>
</dbReference>
<dbReference type="Gene3D" id="1.10.575.10">
    <property type="entry name" value="P1 Nuclease"/>
    <property type="match status" value="1"/>
</dbReference>
<accession>K2R5N2</accession>
<dbReference type="SUPFAM" id="SSF48537">
    <property type="entry name" value="Phospholipase C/P1 nuclease"/>
    <property type="match status" value="1"/>
</dbReference>
<name>K2R5N2_METFP</name>
<evidence type="ECO:0000256" key="1">
    <source>
        <dbReference type="SAM" id="MobiDB-lite"/>
    </source>
</evidence>
<dbReference type="InterPro" id="IPR008947">
    <property type="entry name" value="PLipase_C/P1_nuclease_dom_sf"/>
</dbReference>
<dbReference type="InterPro" id="IPR029002">
    <property type="entry name" value="PLPC/GPLD1"/>
</dbReference>
<evidence type="ECO:0000313" key="4">
    <source>
        <dbReference type="Proteomes" id="UP000007360"/>
    </source>
</evidence>
<feature type="compositionally biased region" description="Basic and acidic residues" evidence="1">
    <location>
        <begin position="123"/>
        <end position="133"/>
    </location>
</feature>
<dbReference type="EMBL" id="AMPO01000002">
    <property type="protein sequence ID" value="EKF86537.1"/>
    <property type="molecule type" value="Genomic_DNA"/>
</dbReference>
<dbReference type="GO" id="GO:0016788">
    <property type="term" value="F:hydrolase activity, acting on ester bonds"/>
    <property type="evidence" value="ECO:0007669"/>
    <property type="project" value="InterPro"/>
</dbReference>